<sequence>MVFPGFQAERFCALTGQDTGPVLGSTGPTGRSGFHNLGGNS</sequence>
<dbReference type="EMBL" id="LXQA010275079">
    <property type="protein sequence ID" value="MCI40044.1"/>
    <property type="molecule type" value="Genomic_DNA"/>
</dbReference>
<organism evidence="2 3">
    <name type="scientific">Trifolium medium</name>
    <dbReference type="NCBI Taxonomy" id="97028"/>
    <lineage>
        <taxon>Eukaryota</taxon>
        <taxon>Viridiplantae</taxon>
        <taxon>Streptophyta</taxon>
        <taxon>Embryophyta</taxon>
        <taxon>Tracheophyta</taxon>
        <taxon>Spermatophyta</taxon>
        <taxon>Magnoliopsida</taxon>
        <taxon>eudicotyledons</taxon>
        <taxon>Gunneridae</taxon>
        <taxon>Pentapetalae</taxon>
        <taxon>rosids</taxon>
        <taxon>fabids</taxon>
        <taxon>Fabales</taxon>
        <taxon>Fabaceae</taxon>
        <taxon>Papilionoideae</taxon>
        <taxon>50 kb inversion clade</taxon>
        <taxon>NPAAA clade</taxon>
        <taxon>Hologalegina</taxon>
        <taxon>IRL clade</taxon>
        <taxon>Trifolieae</taxon>
        <taxon>Trifolium</taxon>
    </lineage>
</organism>
<dbReference type="AlphaFoldDB" id="A0A392RVG0"/>
<protein>
    <submittedName>
        <fullName evidence="2">Uncharacterized protein</fullName>
    </submittedName>
</protein>
<evidence type="ECO:0000313" key="3">
    <source>
        <dbReference type="Proteomes" id="UP000265520"/>
    </source>
</evidence>
<reference evidence="2 3" key="1">
    <citation type="journal article" date="2018" name="Front. Plant Sci.">
        <title>Red Clover (Trifolium pratense) and Zigzag Clover (T. medium) - A Picture of Genomic Similarities and Differences.</title>
        <authorList>
            <person name="Dluhosova J."/>
            <person name="Istvanek J."/>
            <person name="Nedelnik J."/>
            <person name="Repkova J."/>
        </authorList>
    </citation>
    <scope>NUCLEOTIDE SEQUENCE [LARGE SCALE GENOMIC DNA]</scope>
    <source>
        <strain evidence="3">cv. 10/8</strain>
        <tissue evidence="2">Leaf</tissue>
    </source>
</reference>
<name>A0A392RVG0_9FABA</name>
<evidence type="ECO:0000256" key="1">
    <source>
        <dbReference type="SAM" id="MobiDB-lite"/>
    </source>
</evidence>
<keyword evidence="3" id="KW-1185">Reference proteome</keyword>
<dbReference type="Proteomes" id="UP000265520">
    <property type="component" value="Unassembled WGS sequence"/>
</dbReference>
<feature type="non-terminal residue" evidence="2">
    <location>
        <position position="41"/>
    </location>
</feature>
<accession>A0A392RVG0</accession>
<comment type="caution">
    <text evidence="2">The sequence shown here is derived from an EMBL/GenBank/DDBJ whole genome shotgun (WGS) entry which is preliminary data.</text>
</comment>
<evidence type="ECO:0000313" key="2">
    <source>
        <dbReference type="EMBL" id="MCI40044.1"/>
    </source>
</evidence>
<feature type="region of interest" description="Disordered" evidence="1">
    <location>
        <begin position="17"/>
        <end position="41"/>
    </location>
</feature>
<proteinExistence type="predicted"/>